<feature type="domain" description="EAL" evidence="2">
    <location>
        <begin position="323"/>
        <end position="566"/>
    </location>
</feature>
<dbReference type="InterPro" id="IPR043128">
    <property type="entry name" value="Rev_trsase/Diguanyl_cyclase"/>
</dbReference>
<feature type="region of interest" description="Disordered" evidence="1">
    <location>
        <begin position="1"/>
        <end position="21"/>
    </location>
</feature>
<dbReference type="CDD" id="cd01949">
    <property type="entry name" value="GGDEF"/>
    <property type="match status" value="1"/>
</dbReference>
<reference evidence="5" key="2">
    <citation type="submission" date="2007-04" db="EMBL/GenBank/DDBJ databases">
        <title>Complete genome sequence of the nitrogen-fixing bacterium Azorhizobium caulinodans ORS571.</title>
        <authorList>
            <person name="Lee K.B."/>
            <person name="Backer P.D."/>
            <person name="Aono T."/>
            <person name="Liu C.T."/>
            <person name="Suzuki S."/>
            <person name="Suzuki T."/>
            <person name="Kaneko T."/>
            <person name="Yamada M."/>
            <person name="Tabata S."/>
            <person name="Kupfer D.M."/>
            <person name="Najar F.Z."/>
            <person name="Wiley G.B."/>
            <person name="Roe B."/>
            <person name="Binnewies T."/>
            <person name="Ussery D."/>
            <person name="Vereecke D."/>
            <person name="Gevers D."/>
            <person name="Holsters M."/>
            <person name="Oyaizu H."/>
        </authorList>
    </citation>
    <scope>NUCLEOTIDE SEQUENCE [LARGE SCALE GENOMIC DNA]</scope>
    <source>
        <strain evidence="5">ATCC 43989 / DSM 5975 / JCM 20966 / LMG 6465 / NBRC 14845 / NCIMB 13405 / ORS 571</strain>
    </source>
</reference>
<protein>
    <submittedName>
        <fullName evidence="4">Putative diguanylate cyclase</fullName>
    </submittedName>
</protein>
<dbReference type="InterPro" id="IPR035919">
    <property type="entry name" value="EAL_sf"/>
</dbReference>
<reference evidence="4 5" key="4">
    <citation type="journal article" date="2009" name="Appl. Environ. Microbiol.">
        <title>Comparative genome-wide transcriptional profiling of Azorhizobium caulinodans ORS571 grown under free-living and symbiotic conditions.</title>
        <authorList>
            <person name="Tsukada S."/>
            <person name="Aono T."/>
            <person name="Akiba N."/>
            <person name="Lee KB."/>
            <person name="Liu CT."/>
            <person name="Toyazaki H."/>
            <person name="Oyaizu H."/>
        </authorList>
    </citation>
    <scope>NUCLEOTIDE SEQUENCE [LARGE SCALE GENOMIC DNA]</scope>
    <source>
        <strain evidence="5">ATCC 43989 / DSM 5975 / JCM 20966 / LMG 6465 / NBRC 14845 / NCIMB 13405 / ORS 571</strain>
    </source>
</reference>
<dbReference type="Pfam" id="PF00563">
    <property type="entry name" value="EAL"/>
    <property type="match status" value="1"/>
</dbReference>
<dbReference type="Proteomes" id="UP000000270">
    <property type="component" value="Chromosome"/>
</dbReference>
<reference evidence="4 5" key="5">
    <citation type="journal article" date="2010" name="Appl. Environ. Microbiol.">
        <title>phrR-like gene praR of Azorhizobium caulinodans ORS571 is essential for symbiosis with Sesbania rostrata and is involved in expression of reb genes.</title>
        <authorList>
            <person name="Akiba N."/>
            <person name="Aono T."/>
            <person name="Toyazaki H."/>
            <person name="Sato S."/>
            <person name="Oyaizu H."/>
        </authorList>
    </citation>
    <scope>NUCLEOTIDE SEQUENCE [LARGE SCALE GENOMIC DNA]</scope>
    <source>
        <strain evidence="5">ATCC 43989 / DSM 5975 / JCM 20966 / LMG 6465 / NBRC 14845 / NCIMB 13405 / ORS 571</strain>
    </source>
</reference>
<dbReference type="InterPro" id="IPR029787">
    <property type="entry name" value="Nucleotide_cyclase"/>
</dbReference>
<dbReference type="EMBL" id="AP009384">
    <property type="protein sequence ID" value="BAF86306.1"/>
    <property type="molecule type" value="Genomic_DNA"/>
</dbReference>
<feature type="domain" description="GGDEF" evidence="3">
    <location>
        <begin position="179"/>
        <end position="312"/>
    </location>
</feature>
<dbReference type="Gene3D" id="3.20.20.450">
    <property type="entry name" value="EAL domain"/>
    <property type="match status" value="1"/>
</dbReference>
<reference evidence="4 5" key="1">
    <citation type="journal article" date="2007" name="Appl. Environ. Microbiol.">
        <title>Rhizobial factors required for stem nodule maturation and maintenance in Sesbania rostrata-Azorhizobium caulinodans ORS571 symbiosis.</title>
        <authorList>
            <person name="Suzuki S."/>
            <person name="Aono T."/>
            <person name="Lee KB."/>
            <person name="Suzuki T."/>
            <person name="Liu CT."/>
            <person name="Miwa H."/>
            <person name="Wakao S."/>
            <person name="Iki T."/>
            <person name="Oyaizu H."/>
        </authorList>
    </citation>
    <scope>NUCLEOTIDE SEQUENCE [LARGE SCALE GENOMIC DNA]</scope>
    <source>
        <strain evidence="5">ATCC 43989 / DSM 5975 / JCM 20966 / LMG 6465 / NBRC 14845 / NCIMB 13405 / ORS 571</strain>
    </source>
</reference>
<dbReference type="PANTHER" id="PTHR33121:SF79">
    <property type="entry name" value="CYCLIC DI-GMP PHOSPHODIESTERASE PDED-RELATED"/>
    <property type="match status" value="1"/>
</dbReference>
<keyword evidence="5" id="KW-1185">Reference proteome</keyword>
<name>A8IJI0_AZOC5</name>
<gene>
    <name evidence="4" type="ordered locus">AZC_0308</name>
</gene>
<dbReference type="SUPFAM" id="SSF141868">
    <property type="entry name" value="EAL domain-like"/>
    <property type="match status" value="1"/>
</dbReference>
<dbReference type="InterPro" id="IPR001633">
    <property type="entry name" value="EAL_dom"/>
</dbReference>
<dbReference type="NCBIfam" id="TIGR00254">
    <property type="entry name" value="GGDEF"/>
    <property type="match status" value="1"/>
</dbReference>
<dbReference type="PANTHER" id="PTHR33121">
    <property type="entry name" value="CYCLIC DI-GMP PHOSPHODIESTERASE PDEF"/>
    <property type="match status" value="1"/>
</dbReference>
<dbReference type="Pfam" id="PF00990">
    <property type="entry name" value="GGDEF"/>
    <property type="match status" value="1"/>
</dbReference>
<dbReference type="GO" id="GO:0071111">
    <property type="term" value="F:cyclic-guanylate-specific phosphodiesterase activity"/>
    <property type="evidence" value="ECO:0007669"/>
    <property type="project" value="InterPro"/>
</dbReference>
<dbReference type="InterPro" id="IPR050706">
    <property type="entry name" value="Cyclic-di-GMP_PDE-like"/>
</dbReference>
<evidence type="ECO:0000313" key="5">
    <source>
        <dbReference type="Proteomes" id="UP000000270"/>
    </source>
</evidence>
<dbReference type="Gene3D" id="3.30.70.270">
    <property type="match status" value="1"/>
</dbReference>
<dbReference type="KEGG" id="azc:AZC_0308"/>
<evidence type="ECO:0000313" key="4">
    <source>
        <dbReference type="EMBL" id="BAF86306.1"/>
    </source>
</evidence>
<evidence type="ECO:0000259" key="2">
    <source>
        <dbReference type="PROSITE" id="PS50883"/>
    </source>
</evidence>
<sequence length="566" mass="61642">MAGRNPSSPVTPAPPAGEPKTVLDTPEQTLQALQTLQCLVYRWDLTANTVHWSANSGEALGPALLEQLGRGTTFRAFLGCTDESTDYHRFARALPLASMPYEALVRPAIDGTPAAFRVHDQGRWRAGSDGQPEQAVGTLEILPLLAPVIPGGTADPLTGALTRRHLTEALGTLPFGPQARWALLLVGLDDLGRINDRFGFETADRLLVALAGRLRQQLSSADLLLRFSGNKFAILLTETSVEALGAFGERLISEIREARLSAGEGQLPVSVTIGAILPPHQGEAPDAIIARLQEAHEMAKRRGRGRFFLDLQGTRNEGRRRANLQMADEIVQAIDRNDVTVAYQPVVRATTRTLVFCEALARIAHDRYSRQYSGHRLVAAADSLGLMGHLDRSMLKQVAADMRRDPTLHVSINVSASSIMDEAWIALYRREVDTDIGRRLIVELTESVAVDHLSAARNFIAQVRPSGARIAIDDFGAGATSFRNLRKLGVDLVKIDGGYIINMAKSPDDQAFVRALLTLSRQLGIETVAEWVQNEIVAAQLLEWGCDYFQGSLSGLARPLATEHGT</sequence>
<reference evidence="4 5" key="6">
    <citation type="journal article" date="2011" name="Appl. Environ. Microbiol.">
        <title>Involvement of the azorhizobial chromosome partition gene (parA) in the onset of bacteroid differentiation during Sesbania rostrata stem nodule development.</title>
        <authorList>
            <person name="Liu CT."/>
            <person name="Lee KB."/>
            <person name="Wang YS."/>
            <person name="Peng MH."/>
            <person name="Lee KT."/>
            <person name="Suzuki S."/>
            <person name="Suzuki T."/>
            <person name="Oyaizu H."/>
        </authorList>
    </citation>
    <scope>NUCLEOTIDE SEQUENCE [LARGE SCALE GENOMIC DNA]</scope>
    <source>
        <strain evidence="5">ATCC 43989 / DSM 5975 / JCM 20966 / LMG 6465 / NBRC 14845 / NCIMB 13405 / ORS 571</strain>
    </source>
</reference>
<evidence type="ECO:0000259" key="3">
    <source>
        <dbReference type="PROSITE" id="PS50887"/>
    </source>
</evidence>
<dbReference type="PROSITE" id="PS50887">
    <property type="entry name" value="GGDEF"/>
    <property type="match status" value="1"/>
</dbReference>
<dbReference type="HOGENOM" id="CLU_000445_70_50_5"/>
<dbReference type="SMART" id="SM00052">
    <property type="entry name" value="EAL"/>
    <property type="match status" value="1"/>
</dbReference>
<dbReference type="eggNOG" id="COG2199">
    <property type="taxonomic scope" value="Bacteria"/>
</dbReference>
<evidence type="ECO:0000256" key="1">
    <source>
        <dbReference type="SAM" id="MobiDB-lite"/>
    </source>
</evidence>
<dbReference type="eggNOG" id="COG2200">
    <property type="taxonomic scope" value="Bacteria"/>
</dbReference>
<dbReference type="AlphaFoldDB" id="A8IJI0"/>
<organism evidence="4 5">
    <name type="scientific">Azorhizobium caulinodans (strain ATCC 43989 / DSM 5975 / JCM 20966 / LMG 6465 / NBRC 14845 / NCIMB 13405 / ORS 571)</name>
    <dbReference type="NCBI Taxonomy" id="438753"/>
    <lineage>
        <taxon>Bacteria</taxon>
        <taxon>Pseudomonadati</taxon>
        <taxon>Pseudomonadota</taxon>
        <taxon>Alphaproteobacteria</taxon>
        <taxon>Hyphomicrobiales</taxon>
        <taxon>Xanthobacteraceae</taxon>
        <taxon>Azorhizobium</taxon>
    </lineage>
</organism>
<reference evidence="4 5" key="3">
    <citation type="journal article" date="2008" name="BMC Genomics">
        <title>The genome of the versatile nitrogen fixer Azorhizobium caulinodans ORS571.</title>
        <authorList>
            <person name="Lee KB."/>
            <person name="Backer P.D."/>
            <person name="Aono T."/>
            <person name="Liu CT."/>
            <person name="Suzuki S."/>
            <person name="Suzuki T."/>
            <person name="Kaneko T."/>
            <person name="Yamada M."/>
            <person name="Tabata S."/>
            <person name="Kupfer D.M."/>
            <person name="Najar F.Z."/>
            <person name="Wiley G.B."/>
            <person name="Roe B."/>
            <person name="Binnewies T.T."/>
            <person name="Ussery D.W."/>
            <person name="D'Haeze W."/>
            <person name="Herder J.D."/>
            <person name="Gevers D."/>
            <person name="Vereecke D."/>
            <person name="Holsters M."/>
            <person name="Oyaizu H."/>
        </authorList>
    </citation>
    <scope>NUCLEOTIDE SEQUENCE [LARGE SCALE GENOMIC DNA]</scope>
    <source>
        <strain evidence="5">ATCC 43989 / DSM 5975 / JCM 20966 / LMG 6465 / NBRC 14845 / NCIMB 13405 / ORS 571</strain>
    </source>
</reference>
<dbReference type="STRING" id="438753.AZC_0308"/>
<accession>A8IJI0</accession>
<dbReference type="CDD" id="cd01948">
    <property type="entry name" value="EAL"/>
    <property type="match status" value="1"/>
</dbReference>
<dbReference type="SUPFAM" id="SSF55073">
    <property type="entry name" value="Nucleotide cyclase"/>
    <property type="match status" value="1"/>
</dbReference>
<dbReference type="SMART" id="SM00267">
    <property type="entry name" value="GGDEF"/>
    <property type="match status" value="1"/>
</dbReference>
<dbReference type="InterPro" id="IPR000160">
    <property type="entry name" value="GGDEF_dom"/>
</dbReference>
<dbReference type="PROSITE" id="PS50883">
    <property type="entry name" value="EAL"/>
    <property type="match status" value="1"/>
</dbReference>
<proteinExistence type="predicted"/>